<organism evidence="3 4">
    <name type="scientific">Jimgerdemannia flammicorona</name>
    <dbReference type="NCBI Taxonomy" id="994334"/>
    <lineage>
        <taxon>Eukaryota</taxon>
        <taxon>Fungi</taxon>
        <taxon>Fungi incertae sedis</taxon>
        <taxon>Mucoromycota</taxon>
        <taxon>Mucoromycotina</taxon>
        <taxon>Endogonomycetes</taxon>
        <taxon>Endogonales</taxon>
        <taxon>Endogonaceae</taxon>
        <taxon>Jimgerdemannia</taxon>
    </lineage>
</organism>
<accession>A0A433PG87</accession>
<dbReference type="AlphaFoldDB" id="A0A433PG87"/>
<dbReference type="GO" id="GO:0004519">
    <property type="term" value="F:endonuclease activity"/>
    <property type="evidence" value="ECO:0007669"/>
    <property type="project" value="InterPro"/>
</dbReference>
<dbReference type="Pfam" id="PF07453">
    <property type="entry name" value="NUMOD1"/>
    <property type="match status" value="1"/>
</dbReference>
<dbReference type="Gene3D" id="3.40.1440.10">
    <property type="entry name" value="GIY-YIG endonuclease"/>
    <property type="match status" value="1"/>
</dbReference>
<reference evidence="3 4" key="1">
    <citation type="journal article" date="2018" name="New Phytol.">
        <title>Phylogenomics of Endogonaceae and evolution of mycorrhizas within Mucoromycota.</title>
        <authorList>
            <person name="Chang Y."/>
            <person name="Desiro A."/>
            <person name="Na H."/>
            <person name="Sandor L."/>
            <person name="Lipzen A."/>
            <person name="Clum A."/>
            <person name="Barry K."/>
            <person name="Grigoriev I.V."/>
            <person name="Martin F.M."/>
            <person name="Stajich J.E."/>
            <person name="Smith M.E."/>
            <person name="Bonito G."/>
            <person name="Spatafora J.W."/>
        </authorList>
    </citation>
    <scope>NUCLEOTIDE SEQUENCE [LARGE SCALE GENOMIC DNA]</scope>
    <source>
        <strain evidence="3 4">AD002</strain>
    </source>
</reference>
<dbReference type="InterPro" id="IPR010896">
    <property type="entry name" value="NUMOD1"/>
</dbReference>
<dbReference type="EMBL" id="RBNJ01024102">
    <property type="protein sequence ID" value="RUS16554.1"/>
    <property type="molecule type" value="Genomic_DNA"/>
</dbReference>
<comment type="caution">
    <text evidence="3">The sequence shown here is derived from an EMBL/GenBank/DDBJ whole genome shotgun (WGS) entry which is preliminary data.</text>
</comment>
<evidence type="ECO:0000259" key="2">
    <source>
        <dbReference type="PROSITE" id="PS50164"/>
    </source>
</evidence>
<dbReference type="InterPro" id="IPR035901">
    <property type="entry name" value="GIY-YIG_endonuc_sf"/>
</dbReference>
<dbReference type="InterPro" id="IPR000305">
    <property type="entry name" value="GIY-YIG_endonuc"/>
</dbReference>
<dbReference type="PROSITE" id="PS50164">
    <property type="entry name" value="GIY_YIG"/>
    <property type="match status" value="1"/>
</dbReference>
<gene>
    <name evidence="3" type="ORF">BC938DRAFT_476544</name>
</gene>
<dbReference type="SMART" id="SM00465">
    <property type="entry name" value="GIYc"/>
    <property type="match status" value="1"/>
</dbReference>
<name>A0A433PG87_9FUNG</name>
<proteinExistence type="predicted"/>
<keyword evidence="4" id="KW-1185">Reference proteome</keyword>
<protein>
    <recommendedName>
        <fullName evidence="2">GIY-YIG domain-containing protein</fullName>
    </recommendedName>
</protein>
<sequence>MIRNGLSKAAGVYGFQLISTGEIVYVGSSVNLARRFMDHVNNRKSNIPLQHGFAKYGVPAYNFLIFERHNYDYDISTQDNKTLLLAMEQKFLDLFSPRYNINPTAGSSLGVLRSQTFKDKQRANNTGQGNPMYGRAGEDSPRFGILHNEVAPSVKMGSQYLYVFDATTKQLISSYLGLREACREMSMSHHTIRKHIASGRAYKGMIFSYSPGPGGPG</sequence>
<feature type="domain" description="GIY-YIG" evidence="2">
    <location>
        <begin position="8"/>
        <end position="101"/>
    </location>
</feature>
<dbReference type="SMART" id="SM00497">
    <property type="entry name" value="IENR1"/>
    <property type="match status" value="1"/>
</dbReference>
<evidence type="ECO:0000256" key="1">
    <source>
        <dbReference type="SAM" id="MobiDB-lite"/>
    </source>
</evidence>
<dbReference type="SUPFAM" id="SSF64496">
    <property type="entry name" value="DNA-binding domain of intron-encoded endonucleases"/>
    <property type="match status" value="1"/>
</dbReference>
<dbReference type="Proteomes" id="UP000274822">
    <property type="component" value="Unassembled WGS sequence"/>
</dbReference>
<evidence type="ECO:0000313" key="3">
    <source>
        <dbReference type="EMBL" id="RUS16554.1"/>
    </source>
</evidence>
<evidence type="ECO:0000313" key="4">
    <source>
        <dbReference type="Proteomes" id="UP000274822"/>
    </source>
</evidence>
<dbReference type="Pfam" id="PF01541">
    <property type="entry name" value="GIY-YIG"/>
    <property type="match status" value="1"/>
</dbReference>
<dbReference type="NCBIfam" id="TIGR01453">
    <property type="entry name" value="grpIintron_endo"/>
    <property type="match status" value="1"/>
</dbReference>
<dbReference type="InterPro" id="IPR003647">
    <property type="entry name" value="Intron_nuc_1_rpt"/>
</dbReference>
<dbReference type="SUPFAM" id="SSF82771">
    <property type="entry name" value="GIY-YIG endonuclease"/>
    <property type="match status" value="1"/>
</dbReference>
<dbReference type="InterPro" id="IPR006350">
    <property type="entry name" value="Intron_endoG1"/>
</dbReference>
<feature type="region of interest" description="Disordered" evidence="1">
    <location>
        <begin position="118"/>
        <end position="138"/>
    </location>
</feature>